<feature type="transmembrane region" description="Helical" evidence="1">
    <location>
        <begin position="14"/>
        <end position="33"/>
    </location>
</feature>
<feature type="non-terminal residue" evidence="2">
    <location>
        <position position="53"/>
    </location>
</feature>
<evidence type="ECO:0000313" key="2">
    <source>
        <dbReference type="EMBL" id="MBA0693944.1"/>
    </source>
</evidence>
<dbReference type="AlphaFoldDB" id="A0A7J8Y4G7"/>
<keyword evidence="1" id="KW-0812">Transmembrane</keyword>
<proteinExistence type="predicted"/>
<evidence type="ECO:0000256" key="1">
    <source>
        <dbReference type="SAM" id="Phobius"/>
    </source>
</evidence>
<protein>
    <submittedName>
        <fullName evidence="2">Uncharacterized protein</fullName>
    </submittedName>
</protein>
<sequence>MECSFFGNLNQSKLVTSGGFLNTTFFIAFVDMFRRFWLLHHLGFSMHEQVPIF</sequence>
<keyword evidence="1" id="KW-0472">Membrane</keyword>
<keyword evidence="3" id="KW-1185">Reference proteome</keyword>
<keyword evidence="1" id="KW-1133">Transmembrane helix</keyword>
<dbReference type="Proteomes" id="UP000593577">
    <property type="component" value="Unassembled WGS sequence"/>
</dbReference>
<dbReference type="EMBL" id="JABFAA010000010">
    <property type="protein sequence ID" value="MBA0693944.1"/>
    <property type="molecule type" value="Genomic_DNA"/>
</dbReference>
<name>A0A7J8Y4G7_GOSAI</name>
<comment type="caution">
    <text evidence="2">The sequence shown here is derived from an EMBL/GenBank/DDBJ whole genome shotgun (WGS) entry which is preliminary data.</text>
</comment>
<reference evidence="2 3" key="1">
    <citation type="journal article" date="2019" name="Genome Biol. Evol.">
        <title>Insights into the evolution of the New World diploid cottons (Gossypium, subgenus Houzingenia) based on genome sequencing.</title>
        <authorList>
            <person name="Grover C.E."/>
            <person name="Arick M.A. 2nd"/>
            <person name="Thrash A."/>
            <person name="Conover J.L."/>
            <person name="Sanders W.S."/>
            <person name="Peterson D.G."/>
            <person name="Frelichowski J.E."/>
            <person name="Scheffler J.A."/>
            <person name="Scheffler B.E."/>
            <person name="Wendel J.F."/>
        </authorList>
    </citation>
    <scope>NUCLEOTIDE SEQUENCE [LARGE SCALE GENOMIC DNA]</scope>
    <source>
        <strain evidence="2">185</strain>
        <tissue evidence="2">Leaf</tissue>
    </source>
</reference>
<evidence type="ECO:0000313" key="3">
    <source>
        <dbReference type="Proteomes" id="UP000593577"/>
    </source>
</evidence>
<organism evidence="2 3">
    <name type="scientific">Gossypium aridum</name>
    <name type="common">American cotton</name>
    <name type="synonym">Erioxylum aridum</name>
    <dbReference type="NCBI Taxonomy" id="34290"/>
    <lineage>
        <taxon>Eukaryota</taxon>
        <taxon>Viridiplantae</taxon>
        <taxon>Streptophyta</taxon>
        <taxon>Embryophyta</taxon>
        <taxon>Tracheophyta</taxon>
        <taxon>Spermatophyta</taxon>
        <taxon>Magnoliopsida</taxon>
        <taxon>eudicotyledons</taxon>
        <taxon>Gunneridae</taxon>
        <taxon>Pentapetalae</taxon>
        <taxon>rosids</taxon>
        <taxon>malvids</taxon>
        <taxon>Malvales</taxon>
        <taxon>Malvaceae</taxon>
        <taxon>Malvoideae</taxon>
        <taxon>Gossypium</taxon>
    </lineage>
</organism>
<accession>A0A7J8Y4G7</accession>
<gene>
    <name evidence="2" type="ORF">Goari_004280</name>
</gene>